<proteinExistence type="inferred from homology"/>
<dbReference type="Proteomes" id="UP000636264">
    <property type="component" value="Unassembled WGS sequence"/>
</dbReference>
<gene>
    <name evidence="7" type="ORF">GCM10011385_41030</name>
</gene>
<feature type="domain" description="ABC transporter" evidence="6">
    <location>
        <begin position="4"/>
        <end position="238"/>
    </location>
</feature>
<dbReference type="Pfam" id="PF00005">
    <property type="entry name" value="ABC_tran"/>
    <property type="match status" value="1"/>
</dbReference>
<dbReference type="InterPro" id="IPR050093">
    <property type="entry name" value="ABC_SmlMolc_Importer"/>
</dbReference>
<evidence type="ECO:0000259" key="6">
    <source>
        <dbReference type="PROSITE" id="PS50893"/>
    </source>
</evidence>
<dbReference type="PANTHER" id="PTHR42781:SF4">
    <property type="entry name" value="SPERMIDINE_PUTRESCINE IMPORT ATP-BINDING PROTEIN POTA"/>
    <property type="match status" value="1"/>
</dbReference>
<evidence type="ECO:0000256" key="3">
    <source>
        <dbReference type="ARBA" id="ARBA00022448"/>
    </source>
</evidence>
<evidence type="ECO:0000256" key="4">
    <source>
        <dbReference type="ARBA" id="ARBA00022741"/>
    </source>
</evidence>
<accession>A0A916WBD4</accession>
<organism evidence="7 8">
    <name type="scientific">Nitratireductor aestuarii</name>
    <dbReference type="NCBI Taxonomy" id="1735103"/>
    <lineage>
        <taxon>Bacteria</taxon>
        <taxon>Pseudomonadati</taxon>
        <taxon>Pseudomonadota</taxon>
        <taxon>Alphaproteobacteria</taxon>
        <taxon>Hyphomicrobiales</taxon>
        <taxon>Phyllobacteriaceae</taxon>
        <taxon>Nitratireductor</taxon>
    </lineage>
</organism>
<dbReference type="InterPro" id="IPR003439">
    <property type="entry name" value="ABC_transporter-like_ATP-bd"/>
</dbReference>
<dbReference type="GO" id="GO:0016887">
    <property type="term" value="F:ATP hydrolysis activity"/>
    <property type="evidence" value="ECO:0007669"/>
    <property type="project" value="InterPro"/>
</dbReference>
<protein>
    <submittedName>
        <fullName evidence="7">Spermidine/putrescine ABC transporter ATP-binding protein</fullName>
    </submittedName>
</protein>
<name>A0A916WBD4_9HYPH</name>
<comment type="caution">
    <text evidence="7">The sequence shown here is derived from an EMBL/GenBank/DDBJ whole genome shotgun (WGS) entry which is preliminary data.</text>
</comment>
<dbReference type="SUPFAM" id="SSF52540">
    <property type="entry name" value="P-loop containing nucleoside triphosphate hydrolases"/>
    <property type="match status" value="1"/>
</dbReference>
<evidence type="ECO:0000256" key="5">
    <source>
        <dbReference type="ARBA" id="ARBA00022840"/>
    </source>
</evidence>
<dbReference type="GO" id="GO:0005524">
    <property type="term" value="F:ATP binding"/>
    <property type="evidence" value="ECO:0007669"/>
    <property type="project" value="UniProtKB-KW"/>
</dbReference>
<evidence type="ECO:0000313" key="7">
    <source>
        <dbReference type="EMBL" id="GGA82603.1"/>
    </source>
</evidence>
<comment type="similarity">
    <text evidence="2">Belongs to the ABC transporter superfamily.</text>
</comment>
<keyword evidence="8" id="KW-1185">Reference proteome</keyword>
<sequence length="384" mass="42018">MTSASLLNVSKAYGKTPVLRDVSLNIKAGEFLAVLGPSGCGKTTLLRLLAGFETPTEGEVQLGDRTVASRSVMVPPEKRGLGIVFQNYALWPHMSVAQNVGYALKVAGLPRAERDQRVREALETVDLTRFADRRPADLSGGQRQRVALARCLAARNNLVLLDEPLANLDVRLRATMEEEFRRFHRESGATLVYITHDQSEAMALADRVAVMDKGRILQCASPRQLYREPANATVATFIGDGLLFPVENVRPEYAGRVRATLLGVEVTMRATPPQGPVPFAIATCHPGNLRLCADHEQNGLDVVITSRVYRGGHWSLEMRPYADQSLTYTIDLPDRGGSLPEPGDDARVAFDDLWLLPEGQGAPFGSTKTNQSSTTDQKKVLQCV</sequence>
<dbReference type="InterPro" id="IPR003593">
    <property type="entry name" value="AAA+_ATPase"/>
</dbReference>
<dbReference type="PROSITE" id="PS00211">
    <property type="entry name" value="ABC_TRANSPORTER_1"/>
    <property type="match status" value="1"/>
</dbReference>
<comment type="subcellular location">
    <subcellularLocation>
        <location evidence="1">Cell inner membrane</location>
        <topology evidence="1">Peripheral membrane protein</topology>
    </subcellularLocation>
</comment>
<dbReference type="SMART" id="SM00382">
    <property type="entry name" value="AAA"/>
    <property type="match status" value="1"/>
</dbReference>
<dbReference type="GO" id="GO:0043190">
    <property type="term" value="C:ATP-binding cassette (ABC) transporter complex"/>
    <property type="evidence" value="ECO:0007669"/>
    <property type="project" value="UniProtKB-ARBA"/>
</dbReference>
<dbReference type="RefSeq" id="WP_024849894.1">
    <property type="nucleotide sequence ID" value="NZ_BMIF01000028.1"/>
</dbReference>
<dbReference type="InterPro" id="IPR017871">
    <property type="entry name" value="ABC_transporter-like_CS"/>
</dbReference>
<keyword evidence="5 7" id="KW-0067">ATP-binding</keyword>
<evidence type="ECO:0000313" key="8">
    <source>
        <dbReference type="Proteomes" id="UP000636264"/>
    </source>
</evidence>
<dbReference type="EMBL" id="BMIF01000028">
    <property type="protein sequence ID" value="GGA82603.1"/>
    <property type="molecule type" value="Genomic_DNA"/>
</dbReference>
<dbReference type="Gene3D" id="3.40.50.300">
    <property type="entry name" value="P-loop containing nucleotide triphosphate hydrolases"/>
    <property type="match status" value="1"/>
</dbReference>
<keyword evidence="4" id="KW-0547">Nucleotide-binding</keyword>
<dbReference type="AlphaFoldDB" id="A0A916WBD4"/>
<dbReference type="GO" id="GO:0140359">
    <property type="term" value="F:ABC-type transporter activity"/>
    <property type="evidence" value="ECO:0007669"/>
    <property type="project" value="UniProtKB-ARBA"/>
</dbReference>
<dbReference type="FunFam" id="3.40.50.300:FF:000042">
    <property type="entry name" value="Maltose/maltodextrin ABC transporter, ATP-binding protein"/>
    <property type="match status" value="1"/>
</dbReference>
<keyword evidence="3" id="KW-0813">Transport</keyword>
<reference evidence="7" key="1">
    <citation type="journal article" date="2014" name="Int. J. Syst. Evol. Microbiol.">
        <title>Complete genome sequence of Corynebacterium casei LMG S-19264T (=DSM 44701T), isolated from a smear-ripened cheese.</title>
        <authorList>
            <consortium name="US DOE Joint Genome Institute (JGI-PGF)"/>
            <person name="Walter F."/>
            <person name="Albersmeier A."/>
            <person name="Kalinowski J."/>
            <person name="Ruckert C."/>
        </authorList>
    </citation>
    <scope>NUCLEOTIDE SEQUENCE</scope>
    <source>
        <strain evidence="7">CGMCC 1.15320</strain>
    </source>
</reference>
<evidence type="ECO:0000256" key="2">
    <source>
        <dbReference type="ARBA" id="ARBA00005417"/>
    </source>
</evidence>
<evidence type="ECO:0000256" key="1">
    <source>
        <dbReference type="ARBA" id="ARBA00004417"/>
    </source>
</evidence>
<dbReference type="InterPro" id="IPR027417">
    <property type="entry name" value="P-loop_NTPase"/>
</dbReference>
<reference evidence="7" key="2">
    <citation type="submission" date="2020-09" db="EMBL/GenBank/DDBJ databases">
        <authorList>
            <person name="Sun Q."/>
            <person name="Zhou Y."/>
        </authorList>
    </citation>
    <scope>NUCLEOTIDE SEQUENCE</scope>
    <source>
        <strain evidence="7">CGMCC 1.15320</strain>
    </source>
</reference>
<dbReference type="PANTHER" id="PTHR42781">
    <property type="entry name" value="SPERMIDINE/PUTRESCINE IMPORT ATP-BINDING PROTEIN POTA"/>
    <property type="match status" value="1"/>
</dbReference>
<dbReference type="PROSITE" id="PS50893">
    <property type="entry name" value="ABC_TRANSPORTER_2"/>
    <property type="match status" value="1"/>
</dbReference>